<dbReference type="PANTHER" id="PTHR23083">
    <property type="entry name" value="TETRATRICOPEPTIDE REPEAT PROTEIN, TPR"/>
    <property type="match status" value="1"/>
</dbReference>
<evidence type="ECO:0000256" key="2">
    <source>
        <dbReference type="ARBA" id="ARBA00004413"/>
    </source>
</evidence>
<accession>A0A4P9ZJ33</accession>
<protein>
    <recommendedName>
        <fullName evidence="6">Cargo-transport protein YPP1</fullName>
    </recommendedName>
</protein>
<comment type="function">
    <text evidence="1">Involved in endocytosis.</text>
</comment>
<dbReference type="AlphaFoldDB" id="A0A4P9ZJ33"/>
<evidence type="ECO:0000256" key="4">
    <source>
        <dbReference type="ARBA" id="ARBA00022583"/>
    </source>
</evidence>
<reference evidence="9" key="1">
    <citation type="journal article" date="2018" name="Nat. Microbiol.">
        <title>Leveraging single-cell genomics to expand the fungal tree of life.</title>
        <authorList>
            <person name="Ahrendt S.R."/>
            <person name="Quandt C.A."/>
            <person name="Ciobanu D."/>
            <person name="Clum A."/>
            <person name="Salamov A."/>
            <person name="Andreopoulos B."/>
            <person name="Cheng J.F."/>
            <person name="Woyke T."/>
            <person name="Pelin A."/>
            <person name="Henrissat B."/>
            <person name="Reynolds N.K."/>
            <person name="Benny G.L."/>
            <person name="Smith M.E."/>
            <person name="James T.Y."/>
            <person name="Grigoriev I.V."/>
        </authorList>
    </citation>
    <scope>NUCLEOTIDE SEQUENCE [LARGE SCALE GENOMIC DNA]</scope>
    <source>
        <strain evidence="9">Baker2002</strain>
    </source>
</reference>
<dbReference type="InterPro" id="IPR011990">
    <property type="entry name" value="TPR-like_helical_dom_sf"/>
</dbReference>
<dbReference type="InterPro" id="IPR051722">
    <property type="entry name" value="Endocytosis_PI4K-reg_protein"/>
</dbReference>
<comment type="subcellular location">
    <subcellularLocation>
        <location evidence="2">Cell membrane</location>
        <topology evidence="2">Peripheral membrane protein</topology>
        <orientation evidence="2">Cytoplasmic side</orientation>
    </subcellularLocation>
    <subcellularLocation>
        <location evidence="3">Cytoplasmic granule</location>
    </subcellularLocation>
</comment>
<keyword evidence="9" id="KW-1185">Reference proteome</keyword>
<feature type="region of interest" description="Disordered" evidence="7">
    <location>
        <begin position="671"/>
        <end position="727"/>
    </location>
</feature>
<proteinExistence type="inferred from homology"/>
<evidence type="ECO:0000256" key="6">
    <source>
        <dbReference type="ARBA" id="ARBA00039231"/>
    </source>
</evidence>
<evidence type="ECO:0000256" key="7">
    <source>
        <dbReference type="SAM" id="MobiDB-lite"/>
    </source>
</evidence>
<keyword evidence="4" id="KW-0254">Endocytosis</keyword>
<dbReference type="PANTHER" id="PTHR23083:SF464">
    <property type="entry name" value="TETRATRICOPEPTIDE REPEAT DOMAIN 7, ISOFORM A"/>
    <property type="match status" value="1"/>
</dbReference>
<dbReference type="GO" id="GO:0005886">
    <property type="term" value="C:plasma membrane"/>
    <property type="evidence" value="ECO:0007669"/>
    <property type="project" value="UniProtKB-SubCell"/>
</dbReference>
<gene>
    <name evidence="8" type="ORF">METBISCDRAFT_11067</name>
</gene>
<feature type="compositionally biased region" description="Polar residues" evidence="7">
    <location>
        <begin position="706"/>
        <end position="718"/>
    </location>
</feature>
<organism evidence="8 9">
    <name type="scientific">Metschnikowia bicuspidata</name>
    <dbReference type="NCBI Taxonomy" id="27322"/>
    <lineage>
        <taxon>Eukaryota</taxon>
        <taxon>Fungi</taxon>
        <taxon>Dikarya</taxon>
        <taxon>Ascomycota</taxon>
        <taxon>Saccharomycotina</taxon>
        <taxon>Pichiomycetes</taxon>
        <taxon>Metschnikowiaceae</taxon>
        <taxon>Metschnikowia</taxon>
    </lineage>
</organism>
<evidence type="ECO:0000256" key="5">
    <source>
        <dbReference type="ARBA" id="ARBA00038251"/>
    </source>
</evidence>
<evidence type="ECO:0000313" key="9">
    <source>
        <dbReference type="Proteomes" id="UP000268321"/>
    </source>
</evidence>
<name>A0A4P9ZJ33_9ASCO</name>
<dbReference type="Proteomes" id="UP000268321">
    <property type="component" value="Unassembled WGS sequence"/>
</dbReference>
<evidence type="ECO:0000313" key="8">
    <source>
        <dbReference type="EMBL" id="RKP33065.1"/>
    </source>
</evidence>
<evidence type="ECO:0000256" key="3">
    <source>
        <dbReference type="ARBA" id="ARBA00004463"/>
    </source>
</evidence>
<dbReference type="EMBL" id="ML004428">
    <property type="protein sequence ID" value="RKP33065.1"/>
    <property type="molecule type" value="Genomic_DNA"/>
</dbReference>
<sequence>MQTLCAGSFPSNVTTWGDSLNVLAQLVFVDHQLHSVAHTRLHVFHRHESGAGDPTVVQEMGLLLLRLERARGGPDTEALTPTLVFYLYLLTGHLHNLQGDLKLSFNALEHALSATPLPGSAEETRFCEYLNIRLCCLLGASLPELRSHWEIFVLQIHGGRRRSDVAARIWTDAILDNVLSTIAHERTIAFLDLRALPFLSNTHALMAMGAFCLKLRHAALLDRSFATDYTQYVSEVMHRASKAKNDFPNADQPRPAHLDLMDVVYESLDALSAGNSRSRLLTREYSKKYLVRMAELSFQDTAVLRYLIQTLLDSHEYDEALAAFETYVEYVEQEKKRNGGTVDDILAVVDTYSTCICAFNPLNSFIPDAGVSSKRFQHRTLEDVTLQLKTHCGRLQAYLLRASQLSALVYLSPDVDESVDKHLAFLYFRFNPNAIIGDDSPLGKSLCHAWFALGQFHSFLAMHNSNFIDDMKSNNQMMLQYYSNSLLLNCTANSGHLFEYALQLAYSGCLSAAATLCKFILKRHPELFRAWNLLVLALSGLENKESSVDETEYTPVFDVLADASLNGDASPKTSGTERFIDDALSVAALYMQKNKDSGVEAPIETRYDILQLKMTQLAVWESKHGVDYILAYITDVFVLYKELFLDLVGFMEAEGVHNKFKSRSIGVWSHRPSVMDPKTQANQQTLSHKKTHKTSKVDEPKALMNSKPSNTEKASNSGKPKDCGKPHSKEQKILQELWLWTASIYLKLDSLDEAEQCIVEAETCAKPNVHTFTYLGLLTLKTRKFLALQEFERSLEVFHLPEQQFNRRAYLHTLLGMCNLFIVDDDKNQSLFVSNKDNNAGLVRMKIYLEELSYCWPYGHNSAELWYYLSQLYETFDDKILCEEALWKCIELEDYRPVRSFDICESFSARLC</sequence>
<dbReference type="GO" id="GO:0006897">
    <property type="term" value="P:endocytosis"/>
    <property type="evidence" value="ECO:0007669"/>
    <property type="project" value="UniProtKB-KW"/>
</dbReference>
<dbReference type="OrthoDB" id="29013at2759"/>
<evidence type="ECO:0000256" key="1">
    <source>
        <dbReference type="ARBA" id="ARBA00002550"/>
    </source>
</evidence>
<comment type="similarity">
    <text evidence="5">Belongs to the YPP1 family.</text>
</comment>
<dbReference type="CDD" id="cd23270">
    <property type="entry name" value="YPP1"/>
    <property type="match status" value="1"/>
</dbReference>
<dbReference type="Gene3D" id="1.25.40.10">
    <property type="entry name" value="Tetratricopeptide repeat domain"/>
    <property type="match status" value="1"/>
</dbReference>